<accession>D2R7Q6</accession>
<dbReference type="Proteomes" id="UP000001887">
    <property type="component" value="Chromosome"/>
</dbReference>
<reference evidence="3 4" key="1">
    <citation type="journal article" date="2009" name="Stand. Genomic Sci.">
        <title>Complete genome sequence of Pirellula staleyi type strain (ATCC 27377).</title>
        <authorList>
            <person name="Clum A."/>
            <person name="Tindall B.J."/>
            <person name="Sikorski J."/>
            <person name="Ivanova N."/>
            <person name="Mavrommatis K."/>
            <person name="Lucas S."/>
            <person name="Glavina del Rio T."/>
            <person name="Nolan M."/>
            <person name="Chen F."/>
            <person name="Tice H."/>
            <person name="Pitluck S."/>
            <person name="Cheng J.F."/>
            <person name="Chertkov O."/>
            <person name="Brettin T."/>
            <person name="Han C."/>
            <person name="Detter J.C."/>
            <person name="Kuske C."/>
            <person name="Bruce D."/>
            <person name="Goodwin L."/>
            <person name="Ovchinikova G."/>
            <person name="Pati A."/>
            <person name="Mikhailova N."/>
            <person name="Chen A."/>
            <person name="Palaniappan K."/>
            <person name="Land M."/>
            <person name="Hauser L."/>
            <person name="Chang Y.J."/>
            <person name="Jeffries C.D."/>
            <person name="Chain P."/>
            <person name="Rohde M."/>
            <person name="Goker M."/>
            <person name="Bristow J."/>
            <person name="Eisen J.A."/>
            <person name="Markowitz V."/>
            <person name="Hugenholtz P."/>
            <person name="Kyrpides N.C."/>
            <person name="Klenk H.P."/>
            <person name="Lapidus A."/>
        </authorList>
    </citation>
    <scope>NUCLEOTIDE SEQUENCE [LARGE SCALE GENOMIC DNA]</scope>
    <source>
        <strain evidence="4">ATCC 27377 / DSM 6068 / ICPB 4128</strain>
    </source>
</reference>
<dbReference type="AlphaFoldDB" id="D2R7Q6"/>
<dbReference type="KEGG" id="psl:Psta_2816"/>
<evidence type="ECO:0000313" key="3">
    <source>
        <dbReference type="EMBL" id="ADB17482.1"/>
    </source>
</evidence>
<feature type="compositionally biased region" description="Pro residues" evidence="1">
    <location>
        <begin position="41"/>
        <end position="58"/>
    </location>
</feature>
<dbReference type="EMBL" id="CP001848">
    <property type="protein sequence ID" value="ADB17482.1"/>
    <property type="molecule type" value="Genomic_DNA"/>
</dbReference>
<proteinExistence type="predicted"/>
<dbReference type="HOGENOM" id="CLU_1439858_0_0_0"/>
<feature type="chain" id="PRO_5003034738" evidence="2">
    <location>
        <begin position="29"/>
        <end position="188"/>
    </location>
</feature>
<organism evidence="3 4">
    <name type="scientific">Pirellula staleyi (strain ATCC 27377 / DSM 6068 / ICPB 4128)</name>
    <name type="common">Pirella staleyi</name>
    <dbReference type="NCBI Taxonomy" id="530564"/>
    <lineage>
        <taxon>Bacteria</taxon>
        <taxon>Pseudomonadati</taxon>
        <taxon>Planctomycetota</taxon>
        <taxon>Planctomycetia</taxon>
        <taxon>Pirellulales</taxon>
        <taxon>Pirellulaceae</taxon>
        <taxon>Pirellula</taxon>
    </lineage>
</organism>
<evidence type="ECO:0000256" key="2">
    <source>
        <dbReference type="SAM" id="SignalP"/>
    </source>
</evidence>
<evidence type="ECO:0000313" key="4">
    <source>
        <dbReference type="Proteomes" id="UP000001887"/>
    </source>
</evidence>
<sequence length="188" mass="19696" precursor="true">MMKRLWNLTLLIGVVAVGSLAVGCGSNATPTAAAPVAPAVTAPPPPPGPPAPPAPPTIEPGAPVGAEVPSGTEAPVDPAAGTSADETERVKATKGVGKAGRSLDEHEGMVVTPVKTLFAAKERIVFEIQIPQALALFYGLEGRFPESHDEYMEKVITANQIPLPVLPEGHKYVYDVETHELMVERPKK</sequence>
<dbReference type="PROSITE" id="PS51257">
    <property type="entry name" value="PROKAR_LIPOPROTEIN"/>
    <property type="match status" value="1"/>
</dbReference>
<feature type="signal peptide" evidence="2">
    <location>
        <begin position="1"/>
        <end position="28"/>
    </location>
</feature>
<gene>
    <name evidence="3" type="ordered locus">Psta_2816</name>
</gene>
<feature type="region of interest" description="Disordered" evidence="1">
    <location>
        <begin position="39"/>
        <end position="101"/>
    </location>
</feature>
<name>D2R7Q6_PIRSD</name>
<keyword evidence="2" id="KW-0732">Signal</keyword>
<dbReference type="OrthoDB" id="213044at2"/>
<evidence type="ECO:0000256" key="1">
    <source>
        <dbReference type="SAM" id="MobiDB-lite"/>
    </source>
</evidence>
<keyword evidence="4" id="KW-1185">Reference proteome</keyword>
<protein>
    <submittedName>
        <fullName evidence="3">Uncharacterized protein</fullName>
    </submittedName>
</protein>
<dbReference type="STRING" id="530564.Psta_2816"/>